<dbReference type="RefSeq" id="WP_205259175.1">
    <property type="nucleotide sequence ID" value="NZ_JAERWK010000004.1"/>
</dbReference>
<name>A0A939BV58_9ACTN</name>
<keyword evidence="3" id="KW-1185">Reference proteome</keyword>
<dbReference type="EMBL" id="JAERWK010000004">
    <property type="protein sequence ID" value="MBM9466208.1"/>
    <property type="molecule type" value="Genomic_DNA"/>
</dbReference>
<evidence type="ECO:0000313" key="3">
    <source>
        <dbReference type="Proteomes" id="UP000663792"/>
    </source>
</evidence>
<dbReference type="Proteomes" id="UP000663792">
    <property type="component" value="Unassembled WGS sequence"/>
</dbReference>
<feature type="compositionally biased region" description="Low complexity" evidence="1">
    <location>
        <begin position="7"/>
        <end position="17"/>
    </location>
</feature>
<feature type="region of interest" description="Disordered" evidence="1">
    <location>
        <begin position="1"/>
        <end position="34"/>
    </location>
</feature>
<reference evidence="2" key="1">
    <citation type="submission" date="2021-01" db="EMBL/GenBank/DDBJ databases">
        <title>YIM 132084 draft genome.</title>
        <authorList>
            <person name="An D."/>
        </authorList>
    </citation>
    <scope>NUCLEOTIDE SEQUENCE</scope>
    <source>
        <strain evidence="2">YIM 132084</strain>
    </source>
</reference>
<comment type="caution">
    <text evidence="2">The sequence shown here is derived from an EMBL/GenBank/DDBJ whole genome shotgun (WGS) entry which is preliminary data.</text>
</comment>
<organism evidence="2 3">
    <name type="scientific">Nakamurella leprariae</name>
    <dbReference type="NCBI Taxonomy" id="2803911"/>
    <lineage>
        <taxon>Bacteria</taxon>
        <taxon>Bacillati</taxon>
        <taxon>Actinomycetota</taxon>
        <taxon>Actinomycetes</taxon>
        <taxon>Nakamurellales</taxon>
        <taxon>Nakamurellaceae</taxon>
        <taxon>Nakamurella</taxon>
    </lineage>
</organism>
<gene>
    <name evidence="2" type="ORF">JL106_02790</name>
</gene>
<evidence type="ECO:0000256" key="1">
    <source>
        <dbReference type="SAM" id="MobiDB-lite"/>
    </source>
</evidence>
<protein>
    <submittedName>
        <fullName evidence="2">Uncharacterized protein</fullName>
    </submittedName>
</protein>
<dbReference type="AlphaFoldDB" id="A0A939BV58"/>
<evidence type="ECO:0000313" key="2">
    <source>
        <dbReference type="EMBL" id="MBM9466208.1"/>
    </source>
</evidence>
<feature type="region of interest" description="Disordered" evidence="1">
    <location>
        <begin position="108"/>
        <end position="127"/>
    </location>
</feature>
<sequence>MNESTDGAGSAAQAAGPARRRSWGGLTDGFRGGPDDLDTIAAHALTTFVRTHGDGCVAVVQPLGRPGARVVVVAPDGRWGDAVVSTQQVGEQLCERTGITVQQWDRELSARLTPTPADRRRMAGTGR</sequence>
<accession>A0A939BV58</accession>
<proteinExistence type="predicted"/>